<comment type="caution">
    <text evidence="2">The sequence shown here is derived from an EMBL/GenBank/DDBJ whole genome shotgun (WGS) entry which is preliminary data.</text>
</comment>
<evidence type="ECO:0000313" key="2">
    <source>
        <dbReference type="EMBL" id="KAF7431787.1"/>
    </source>
</evidence>
<reference evidence="2" key="1">
    <citation type="journal article" date="2020" name="G3 (Bethesda)">
        <title>High-Quality Assemblies for Three Invasive Social Wasps from the &lt;i&gt;Vespula&lt;/i&gt; Genus.</title>
        <authorList>
            <person name="Harrop T.W.R."/>
            <person name="Guhlin J."/>
            <person name="McLaughlin G.M."/>
            <person name="Permina E."/>
            <person name="Stockwell P."/>
            <person name="Gilligan J."/>
            <person name="Le Lec M.F."/>
            <person name="Gruber M.A.M."/>
            <person name="Quinn O."/>
            <person name="Lovegrove M."/>
            <person name="Duncan E.J."/>
            <person name="Remnant E.J."/>
            <person name="Van Eeckhoven J."/>
            <person name="Graham B."/>
            <person name="Knapp R.A."/>
            <person name="Langford K.W."/>
            <person name="Kronenberg Z."/>
            <person name="Press M.O."/>
            <person name="Eacker S.M."/>
            <person name="Wilson-Rankin E.E."/>
            <person name="Purcell J."/>
            <person name="Lester P.J."/>
            <person name="Dearden P.K."/>
        </authorList>
    </citation>
    <scope>NUCLEOTIDE SEQUENCE</scope>
    <source>
        <strain evidence="2">Volc-1</strain>
    </source>
</reference>
<dbReference type="AlphaFoldDB" id="A0A834P7R0"/>
<evidence type="ECO:0000313" key="3">
    <source>
        <dbReference type="Proteomes" id="UP000600918"/>
    </source>
</evidence>
<feature type="compositionally biased region" description="Basic and acidic residues" evidence="1">
    <location>
        <begin position="1"/>
        <end position="12"/>
    </location>
</feature>
<keyword evidence="3" id="KW-1185">Reference proteome</keyword>
<dbReference type="EMBL" id="JACSDY010000003">
    <property type="protein sequence ID" value="KAF7431787.1"/>
    <property type="molecule type" value="Genomic_DNA"/>
</dbReference>
<feature type="region of interest" description="Disordered" evidence="1">
    <location>
        <begin position="1"/>
        <end position="22"/>
    </location>
</feature>
<dbReference type="Proteomes" id="UP000600918">
    <property type="component" value="Unassembled WGS sequence"/>
</dbReference>
<gene>
    <name evidence="2" type="ORF">H0235_004711</name>
</gene>
<sequence length="89" mass="10033">MESEEKWIDRWTETSSPGQWTPSSILNTANTLQPCSSGPMGNHFRIPPVEFRGLSFEESAVPWALFTGRSRVSSPSIDGENVEEEFEKE</sequence>
<protein>
    <submittedName>
        <fullName evidence="2">Uncharacterized protein</fullName>
    </submittedName>
</protein>
<evidence type="ECO:0000256" key="1">
    <source>
        <dbReference type="SAM" id="MobiDB-lite"/>
    </source>
</evidence>
<organism evidence="2 3">
    <name type="scientific">Vespula pensylvanica</name>
    <name type="common">Western yellow jacket</name>
    <name type="synonym">Wasp</name>
    <dbReference type="NCBI Taxonomy" id="30213"/>
    <lineage>
        <taxon>Eukaryota</taxon>
        <taxon>Metazoa</taxon>
        <taxon>Ecdysozoa</taxon>
        <taxon>Arthropoda</taxon>
        <taxon>Hexapoda</taxon>
        <taxon>Insecta</taxon>
        <taxon>Pterygota</taxon>
        <taxon>Neoptera</taxon>
        <taxon>Endopterygota</taxon>
        <taxon>Hymenoptera</taxon>
        <taxon>Apocrita</taxon>
        <taxon>Aculeata</taxon>
        <taxon>Vespoidea</taxon>
        <taxon>Vespidae</taxon>
        <taxon>Vespinae</taxon>
        <taxon>Vespula</taxon>
    </lineage>
</organism>
<name>A0A834P7R0_VESPE</name>
<proteinExistence type="predicted"/>
<feature type="compositionally biased region" description="Polar residues" evidence="1">
    <location>
        <begin position="13"/>
        <end position="22"/>
    </location>
</feature>
<accession>A0A834P7R0</accession>